<protein>
    <submittedName>
        <fullName evidence="1">Uncharacterized protein</fullName>
    </submittedName>
</protein>
<evidence type="ECO:0000313" key="1">
    <source>
        <dbReference type="EMBL" id="KAK1860741.1"/>
    </source>
</evidence>
<comment type="caution">
    <text evidence="1">The sequence shown here is derived from an EMBL/GenBank/DDBJ whole genome shotgun (WGS) entry which is preliminary data.</text>
</comment>
<keyword evidence="2" id="KW-1185">Reference proteome</keyword>
<name>A0ACC3BSQ5_PYRYE</name>
<sequence>MHLYSYLMSGARAVYNFSAVALWSKTVQDLFSLESIMVPVNLHKAHWMLAVVHPASSSLKLFDSLGVPDAKIGNQLSRWASDEAKSRNVYPRKWTVSQEKCCQQENGDDCGVMVAKFMDYLSQGKALKEMKGRLYTSALLVVTASTNAAITAAAVVKFTPTTASAHVVTYAVVSNKPVAAAVAALVARLRADCFHSPQPMTQSSANAIAATAAAVPITAGPHAAAIAEAAMKARAAGRSAVDAFCAAAAAAAFGAALTGWMTGAVDVAATAAVAGPPERR</sequence>
<accession>A0ACC3BSQ5</accession>
<proteinExistence type="predicted"/>
<organism evidence="1 2">
    <name type="scientific">Pyropia yezoensis</name>
    <name type="common">Susabi-nori</name>
    <name type="synonym">Porphyra yezoensis</name>
    <dbReference type="NCBI Taxonomy" id="2788"/>
    <lineage>
        <taxon>Eukaryota</taxon>
        <taxon>Rhodophyta</taxon>
        <taxon>Bangiophyceae</taxon>
        <taxon>Bangiales</taxon>
        <taxon>Bangiaceae</taxon>
        <taxon>Pyropia</taxon>
    </lineage>
</organism>
<gene>
    <name evidence="1" type="ORF">I4F81_003329</name>
</gene>
<reference evidence="1" key="1">
    <citation type="submission" date="2019-11" db="EMBL/GenBank/DDBJ databases">
        <title>Nori genome reveals adaptations in red seaweeds to the harsh intertidal environment.</title>
        <authorList>
            <person name="Wang D."/>
            <person name="Mao Y."/>
        </authorList>
    </citation>
    <scope>NUCLEOTIDE SEQUENCE</scope>
    <source>
        <tissue evidence="1">Gametophyte</tissue>
    </source>
</reference>
<dbReference type="Proteomes" id="UP000798662">
    <property type="component" value="Chromosome 1"/>
</dbReference>
<dbReference type="EMBL" id="CM020618">
    <property type="protein sequence ID" value="KAK1860741.1"/>
    <property type="molecule type" value="Genomic_DNA"/>
</dbReference>
<evidence type="ECO:0000313" key="2">
    <source>
        <dbReference type="Proteomes" id="UP000798662"/>
    </source>
</evidence>